<dbReference type="GO" id="GO:0070006">
    <property type="term" value="F:metalloaminopeptidase activity"/>
    <property type="evidence" value="ECO:0007669"/>
    <property type="project" value="TreeGrafter"/>
</dbReference>
<dbReference type="SUPFAM" id="SSF55486">
    <property type="entry name" value="Metalloproteases ('zincins'), catalytic domain"/>
    <property type="match status" value="1"/>
</dbReference>
<feature type="domain" description="Aminopeptidase N-like N-terminal" evidence="14">
    <location>
        <begin position="9"/>
        <end position="204"/>
    </location>
</feature>
<dbReference type="Pfam" id="PF17900">
    <property type="entry name" value="Peptidase_M1_N"/>
    <property type="match status" value="1"/>
</dbReference>
<dbReference type="EC" id="3.4.11.-" evidence="11"/>
<dbReference type="EMBL" id="JAULSU010000001">
    <property type="protein sequence ID" value="KAK0632298.1"/>
    <property type="molecule type" value="Genomic_DNA"/>
</dbReference>
<evidence type="ECO:0000259" key="14">
    <source>
        <dbReference type="Pfam" id="PF17900"/>
    </source>
</evidence>
<feature type="binding site" evidence="9">
    <location>
        <position position="313"/>
    </location>
    <ligand>
        <name>Zn(2+)</name>
        <dbReference type="ChEBI" id="CHEBI:29105"/>
        <note>catalytic</note>
    </ligand>
</feature>
<evidence type="ECO:0000256" key="5">
    <source>
        <dbReference type="ARBA" id="ARBA00022801"/>
    </source>
</evidence>
<keyword evidence="2 11" id="KW-0031">Aminopeptidase</keyword>
<keyword evidence="7 11" id="KW-0482">Metalloprotease</keyword>
<keyword evidence="5 11" id="KW-0378">Hydrolase</keyword>
<name>A0AA39XE50_9PEZI</name>
<organism evidence="15 16">
    <name type="scientific">Immersiella caudata</name>
    <dbReference type="NCBI Taxonomy" id="314043"/>
    <lineage>
        <taxon>Eukaryota</taxon>
        <taxon>Fungi</taxon>
        <taxon>Dikarya</taxon>
        <taxon>Ascomycota</taxon>
        <taxon>Pezizomycotina</taxon>
        <taxon>Sordariomycetes</taxon>
        <taxon>Sordariomycetidae</taxon>
        <taxon>Sordariales</taxon>
        <taxon>Lasiosphaeriaceae</taxon>
        <taxon>Immersiella</taxon>
    </lineage>
</organism>
<evidence type="ECO:0000259" key="12">
    <source>
        <dbReference type="Pfam" id="PF01433"/>
    </source>
</evidence>
<evidence type="ECO:0000313" key="16">
    <source>
        <dbReference type="Proteomes" id="UP001175000"/>
    </source>
</evidence>
<evidence type="ECO:0000256" key="7">
    <source>
        <dbReference type="ARBA" id="ARBA00023049"/>
    </source>
</evidence>
<dbReference type="InterPro" id="IPR024571">
    <property type="entry name" value="ERAP1-like_C_dom"/>
</dbReference>
<keyword evidence="6 9" id="KW-0862">Zinc</keyword>
<feature type="domain" description="Peptidase M1 membrane alanine aminopeptidase" evidence="12">
    <location>
        <begin position="239"/>
        <end position="462"/>
    </location>
</feature>
<comment type="similarity">
    <text evidence="1 11">Belongs to the peptidase M1 family.</text>
</comment>
<dbReference type="InterPro" id="IPR034016">
    <property type="entry name" value="M1_APN-typ"/>
</dbReference>
<feature type="site" description="Transition state stabilizer" evidence="10">
    <location>
        <position position="403"/>
    </location>
</feature>
<evidence type="ECO:0000256" key="8">
    <source>
        <dbReference type="PIRSR" id="PIRSR634016-1"/>
    </source>
</evidence>
<evidence type="ECO:0000313" key="15">
    <source>
        <dbReference type="EMBL" id="KAK0632298.1"/>
    </source>
</evidence>
<comment type="cofactor">
    <cofactor evidence="9 11">
        <name>Zn(2+)</name>
        <dbReference type="ChEBI" id="CHEBI:29105"/>
    </cofactor>
    <text evidence="9 11">Binds 1 zinc ion per subunit.</text>
</comment>
<dbReference type="FunFam" id="1.10.390.10:FF:000006">
    <property type="entry name" value="Puromycin-sensitive aminopeptidase"/>
    <property type="match status" value="1"/>
</dbReference>
<dbReference type="GO" id="GO:0043171">
    <property type="term" value="P:peptide catabolic process"/>
    <property type="evidence" value="ECO:0007669"/>
    <property type="project" value="TreeGrafter"/>
</dbReference>
<dbReference type="InterPro" id="IPR042097">
    <property type="entry name" value="Aminopeptidase_N-like_N_sf"/>
</dbReference>
<keyword evidence="4 9" id="KW-0479">Metal-binding</keyword>
<evidence type="ECO:0000256" key="3">
    <source>
        <dbReference type="ARBA" id="ARBA00022670"/>
    </source>
</evidence>
<feature type="binding site" evidence="9">
    <location>
        <position position="332"/>
    </location>
    <ligand>
        <name>Zn(2+)</name>
        <dbReference type="ChEBI" id="CHEBI:29105"/>
        <note>catalytic</note>
    </ligand>
</feature>
<evidence type="ECO:0000256" key="2">
    <source>
        <dbReference type="ARBA" id="ARBA00022438"/>
    </source>
</evidence>
<dbReference type="Proteomes" id="UP001175000">
    <property type="component" value="Unassembled WGS sequence"/>
</dbReference>
<feature type="active site" description="Proton acceptor" evidence="8">
    <location>
        <position position="310"/>
    </location>
</feature>
<reference evidence="15" key="1">
    <citation type="submission" date="2023-06" db="EMBL/GenBank/DDBJ databases">
        <title>Genome-scale phylogeny and comparative genomics of the fungal order Sordariales.</title>
        <authorList>
            <consortium name="Lawrence Berkeley National Laboratory"/>
            <person name="Hensen N."/>
            <person name="Bonometti L."/>
            <person name="Westerberg I."/>
            <person name="Brannstrom I.O."/>
            <person name="Guillou S."/>
            <person name="Cros-Aarteil S."/>
            <person name="Calhoun S."/>
            <person name="Haridas S."/>
            <person name="Kuo A."/>
            <person name="Mondo S."/>
            <person name="Pangilinan J."/>
            <person name="Riley R."/>
            <person name="Labutti K."/>
            <person name="Andreopoulos B."/>
            <person name="Lipzen A."/>
            <person name="Chen C."/>
            <person name="Yanf M."/>
            <person name="Daum C."/>
            <person name="Ng V."/>
            <person name="Clum A."/>
            <person name="Steindorff A."/>
            <person name="Ohm R."/>
            <person name="Martin F."/>
            <person name="Silar P."/>
            <person name="Natvig D."/>
            <person name="Lalanne C."/>
            <person name="Gautier V."/>
            <person name="Ament-Velasquez S.L."/>
            <person name="Kruys A."/>
            <person name="Hutchinson M.I."/>
            <person name="Powell A.J."/>
            <person name="Barry K."/>
            <person name="Miller A.N."/>
            <person name="Grigoriev I.V."/>
            <person name="Debuchy R."/>
            <person name="Gladieux P."/>
            <person name="Thoren M.H."/>
            <person name="Johannesson H."/>
        </authorList>
    </citation>
    <scope>NUCLEOTIDE SEQUENCE</scope>
    <source>
        <strain evidence="15">CBS 606.72</strain>
    </source>
</reference>
<evidence type="ECO:0000256" key="6">
    <source>
        <dbReference type="ARBA" id="ARBA00022833"/>
    </source>
</evidence>
<protein>
    <recommendedName>
        <fullName evidence="11">Aminopeptidase</fullName>
        <ecNumber evidence="11">3.4.11.-</ecNumber>
    </recommendedName>
</protein>
<dbReference type="SUPFAM" id="SSF63737">
    <property type="entry name" value="Leukotriene A4 hydrolase N-terminal domain"/>
    <property type="match status" value="1"/>
</dbReference>
<evidence type="ECO:0000256" key="10">
    <source>
        <dbReference type="PIRSR" id="PIRSR634016-4"/>
    </source>
</evidence>
<evidence type="ECO:0000256" key="1">
    <source>
        <dbReference type="ARBA" id="ARBA00010136"/>
    </source>
</evidence>
<comment type="caution">
    <text evidence="15">The sequence shown here is derived from an EMBL/GenBank/DDBJ whole genome shotgun (WGS) entry which is preliminary data.</text>
</comment>
<dbReference type="InterPro" id="IPR001930">
    <property type="entry name" value="Peptidase_M1"/>
</dbReference>
<dbReference type="Pfam" id="PF11838">
    <property type="entry name" value="ERAP1_C"/>
    <property type="match status" value="1"/>
</dbReference>
<dbReference type="GO" id="GO:0005737">
    <property type="term" value="C:cytoplasm"/>
    <property type="evidence" value="ECO:0007669"/>
    <property type="project" value="TreeGrafter"/>
</dbReference>
<dbReference type="GO" id="GO:0008270">
    <property type="term" value="F:zinc ion binding"/>
    <property type="evidence" value="ECO:0007669"/>
    <property type="project" value="UniProtKB-UniRule"/>
</dbReference>
<dbReference type="InterPro" id="IPR050344">
    <property type="entry name" value="Peptidase_M1_aminopeptidases"/>
</dbReference>
<dbReference type="GO" id="GO:0006508">
    <property type="term" value="P:proteolysis"/>
    <property type="evidence" value="ECO:0007669"/>
    <property type="project" value="UniProtKB-KW"/>
</dbReference>
<accession>A0AA39XE50</accession>
<dbReference type="InterPro" id="IPR014782">
    <property type="entry name" value="Peptidase_M1_dom"/>
</dbReference>
<dbReference type="PRINTS" id="PR00756">
    <property type="entry name" value="ALADIPTASE"/>
</dbReference>
<dbReference type="PANTHER" id="PTHR11533:SF174">
    <property type="entry name" value="PUROMYCIN-SENSITIVE AMINOPEPTIDASE-RELATED"/>
    <property type="match status" value="1"/>
</dbReference>
<dbReference type="Gene3D" id="1.25.50.20">
    <property type="match status" value="1"/>
</dbReference>
<feature type="domain" description="ERAP1-like C-terminal" evidence="13">
    <location>
        <begin position="541"/>
        <end position="860"/>
    </location>
</feature>
<dbReference type="AlphaFoldDB" id="A0AA39XE50"/>
<dbReference type="GO" id="GO:0016020">
    <property type="term" value="C:membrane"/>
    <property type="evidence" value="ECO:0007669"/>
    <property type="project" value="TreeGrafter"/>
</dbReference>
<dbReference type="Gene3D" id="2.60.40.1910">
    <property type="match status" value="1"/>
</dbReference>
<dbReference type="CDD" id="cd09601">
    <property type="entry name" value="M1_APN-Q_like"/>
    <property type="match status" value="1"/>
</dbReference>
<dbReference type="InterPro" id="IPR045357">
    <property type="entry name" value="Aminopeptidase_N-like_N"/>
</dbReference>
<evidence type="ECO:0000256" key="9">
    <source>
        <dbReference type="PIRSR" id="PIRSR634016-3"/>
    </source>
</evidence>
<feature type="binding site" evidence="9">
    <location>
        <position position="309"/>
    </location>
    <ligand>
        <name>Zn(2+)</name>
        <dbReference type="ChEBI" id="CHEBI:29105"/>
        <note>catalytic</note>
    </ligand>
</feature>
<dbReference type="Pfam" id="PF01433">
    <property type="entry name" value="Peptidase_M1"/>
    <property type="match status" value="1"/>
</dbReference>
<dbReference type="Gene3D" id="2.60.40.1730">
    <property type="entry name" value="tricorn interacting facor f3 domain"/>
    <property type="match status" value="1"/>
</dbReference>
<dbReference type="Gene3D" id="1.10.390.10">
    <property type="entry name" value="Neutral Protease Domain 2"/>
    <property type="match status" value="1"/>
</dbReference>
<evidence type="ECO:0000256" key="4">
    <source>
        <dbReference type="ARBA" id="ARBA00022723"/>
    </source>
</evidence>
<gene>
    <name evidence="15" type="ORF">B0T14DRAFT_503817</name>
</gene>
<sequence>MARLPKAVVPTHYDLHVKLDLEALTFQGSVVAHLDVLQQTKAIVLHSNELEITNTRILTVSGTPTTISTDKLEFDTDQQTVTIPVGEELSAGSKITLYQSFQGTIKEYGLSPGFQWTGYKTSSGESKRAYSTSCEPIGARCIFPCLDEPEHKATVSSTVVINQDLVCISNMDIASEQTTPSEEAESGITKKVVFNRTPRTSTYLICFAIGEFDFIQSSQLDFPVRVYALRGANLQYGSYMLKVAVDALDRYQQLFDLAYPLPKLDLVAMPDAGALENWGCIVFGERFILLDPETTAAKSWQMAAETLCHEIAHQWFGNLVTMAWWDDLWLNEAFAEWAGFYAVDKMFPEWQYWLHFVAADPDPEAMAFYQGALDMDSTRTSHPIYNPKASPDRMGELFDNITYMKGASLLRMLCHCLGTDSFIEGVRGYLKKHAYSNATTNDLWSALGASTSTDVERLMREWTKDMGYPILSVTEDNTTKGSQTVTLEQHRYLQSVTVTPKEDKAVWHVPLNIQTASAATRTPRPLLLTSRQQTYPVDLDFYKINSGQIGLYRVCYPPSRLKTFGAQLSSGHLSPEDRAGLVSDVHALVSSSLSTPIRTADLLEFLLQFKHSNEKSFLVWRQIFYTLSKLRQAFLFSSSETNNALRRFHQDLTLSGLPHQVWDIKSNDPVSNQSAKALFFSQAAGYEPVNKVAAELFAKFMAGDAKAFNANIRKYVFQAVTSSNDVGLFDSILNLALNTQDPEIRTDAFVSLGYATDNTLIQKALSLMTSEDTSFNTLEKWFLLNALQADRAGAEASWEWLRASWADSIQGKFGAVTVGRWVGSCTASLSTRKQLGEVEEFLITGGVEDKHKKAFEQAVAGIEARTAWVERDGKGVEAWLDGWGGKRSG</sequence>
<dbReference type="PANTHER" id="PTHR11533">
    <property type="entry name" value="PROTEASE M1 ZINC METALLOPROTEASE"/>
    <property type="match status" value="1"/>
</dbReference>
<evidence type="ECO:0000256" key="11">
    <source>
        <dbReference type="RuleBase" id="RU364040"/>
    </source>
</evidence>
<dbReference type="GO" id="GO:0042277">
    <property type="term" value="F:peptide binding"/>
    <property type="evidence" value="ECO:0007669"/>
    <property type="project" value="TreeGrafter"/>
</dbReference>
<evidence type="ECO:0000259" key="13">
    <source>
        <dbReference type="Pfam" id="PF11838"/>
    </source>
</evidence>
<keyword evidence="3 11" id="KW-0645">Protease</keyword>
<proteinExistence type="inferred from homology"/>
<keyword evidence="16" id="KW-1185">Reference proteome</keyword>
<dbReference type="InterPro" id="IPR027268">
    <property type="entry name" value="Peptidase_M4/M1_CTD_sf"/>
</dbReference>